<dbReference type="RefSeq" id="WP_017021718.1">
    <property type="nucleotide sequence ID" value="NZ_AJYJ02000098.1"/>
</dbReference>
<organism evidence="1 2">
    <name type="scientific">Aliivibrio logei 5S-186</name>
    <dbReference type="NCBI Taxonomy" id="626086"/>
    <lineage>
        <taxon>Bacteria</taxon>
        <taxon>Pseudomonadati</taxon>
        <taxon>Pseudomonadota</taxon>
        <taxon>Gammaproteobacteria</taxon>
        <taxon>Vibrionales</taxon>
        <taxon>Vibrionaceae</taxon>
        <taxon>Aliivibrio</taxon>
    </lineage>
</organism>
<dbReference type="EMBL" id="AJYJ02000098">
    <property type="protein sequence ID" value="OEF11948.1"/>
    <property type="molecule type" value="Genomic_DNA"/>
</dbReference>
<dbReference type="Proteomes" id="UP000095059">
    <property type="component" value="Unassembled WGS sequence"/>
</dbReference>
<protein>
    <submittedName>
        <fullName evidence="1">Uncharacterized protein</fullName>
    </submittedName>
</protein>
<sequence length="102" mass="11936">MLNSTSTLVVNMTGSFMSNNNYKIKRFADRLQKTYQRFGYVSLDSIVKSYYEHRTEYSNFTPFKQHDYVTVSYHKTAISPQRLNQMLSSLEKANAAKKSQFI</sequence>
<reference evidence="1 2" key="1">
    <citation type="journal article" date="2012" name="Science">
        <title>Ecological populations of bacteria act as socially cohesive units of antibiotic production and resistance.</title>
        <authorList>
            <person name="Cordero O.X."/>
            <person name="Wildschutte H."/>
            <person name="Kirkup B."/>
            <person name="Proehl S."/>
            <person name="Ngo L."/>
            <person name="Hussain F."/>
            <person name="Le Roux F."/>
            <person name="Mincer T."/>
            <person name="Polz M.F."/>
        </authorList>
    </citation>
    <scope>NUCLEOTIDE SEQUENCE [LARGE SCALE GENOMIC DNA]</scope>
    <source>
        <strain evidence="1 2">5S-186</strain>
    </source>
</reference>
<proteinExistence type="predicted"/>
<gene>
    <name evidence="1" type="ORF">A1Q5_10430</name>
</gene>
<evidence type="ECO:0000313" key="1">
    <source>
        <dbReference type="EMBL" id="OEF11948.1"/>
    </source>
</evidence>
<comment type="caution">
    <text evidence="1">The sequence shown here is derived from an EMBL/GenBank/DDBJ whole genome shotgun (WGS) entry which is preliminary data.</text>
</comment>
<keyword evidence="2" id="KW-1185">Reference proteome</keyword>
<evidence type="ECO:0000313" key="2">
    <source>
        <dbReference type="Proteomes" id="UP000095059"/>
    </source>
</evidence>
<name>A0ABX3AU52_ALILO</name>
<accession>A0ABX3AU52</accession>